<feature type="region of interest" description="Disordered" evidence="1">
    <location>
        <begin position="1778"/>
        <end position="1813"/>
    </location>
</feature>
<gene>
    <name evidence="3" type="ORF">BSAL_65105</name>
</gene>
<evidence type="ECO:0000313" key="3">
    <source>
        <dbReference type="EMBL" id="CUF71555.1"/>
    </source>
</evidence>
<organism evidence="3 4">
    <name type="scientific">Bodo saltans</name>
    <name type="common">Flagellated protozoan</name>
    <dbReference type="NCBI Taxonomy" id="75058"/>
    <lineage>
        <taxon>Eukaryota</taxon>
        <taxon>Discoba</taxon>
        <taxon>Euglenozoa</taxon>
        <taxon>Kinetoplastea</taxon>
        <taxon>Metakinetoplastina</taxon>
        <taxon>Eubodonida</taxon>
        <taxon>Bodonidae</taxon>
        <taxon>Bodo</taxon>
    </lineage>
</organism>
<sequence>MNHQIVVLLAYALILFYGAPSRTMFCCAAATVVVEVSSTSKLYTLDGATLDALHIVVQDDVLGGAYVSLTSVVVTQNFTIEIEGSTLENSTFVLQNCSMVTASGVSVIRAASLAPASWRNITISMSQTSMALSVDHSNCSSGTGNSPSHLLHLGDIASTFNSLTLTLSNVSTSTVRRILLAYPSSDFNNNNASCGNVTTAINLLGNSLSQARRSTGSVFVYGLLASLSDFSMTLSDVSHRLAQWEVNWASTNSSSSSSSSSEGSSCSEVAFLVNGDPSTTTTTPVDVDGAILLAGKLSNSVITIQRTSLAASDLIVQSPYYGWSVCSNDDKSSSFLTGKWSVVAPLLLMQSLNNTFITVVNLSFIVTSTIVAAPSEDSSISSNEYFVFVGTATARSLLIVSTSIVVVKNTSEDNFQITARISSLYPNINASFLTFTLTNVSISTEASVFSFVNGAMLWVLESSLENSALTAQHVQIKSAPHIMFSGTMYRIHVDDGSSNGSSGVWSRVGYSPLDSSSVCKSLTKFHDQNSANIDLGARSILSPTASDLTSVFVGFVIDFQNCSTVLKLKISLSDVQLSWSSGTALSNLNATMPSSITNVDDEITPLSLVRMLNALTVTNVQISSVGLSFETPNVDFYNVKQNNTTCFDLDGGVPSMMFLANGAYLNLIITVSTLLSMTAVSSSGASSVMSSSSIEVSGMMFLLYNATLRNSNITFSNIHGGAAGAAFSTSQVVDSYLNLLSMNISHSRWIGSILWLGEKTDAVGFTILLQHILLSTNGNLQLVHIEEATEVILCPTSLIDVNVTVTTAALPAAFFPPLVSFPTAIQVANISDDSTALDLTISGFSFVVKDFHPVFALEATEAAMSSNTVMRGVIEFKNVSAFQVQVTVTSTRLWSIISFTNSTLITSSDFDDSSRSNGRSIYIGSFVCSNVNAKNTLIIDSNVAGLTSEFTLNNVSLVMPKTDSNSSRSSFLEVHVSVAVLRNVVMGDTPDDCTITFNYVKWDTSTCFLFGDGSFDSTSLSLLSNASLSMEAVLVDSFSTTASLMINMNVLQVSVPAFTTETASINNNNSLVALSALHLVNTSVAVDVSAVGINVTFTFSESSSTSASTTHLELPTSAFIFIDGASEFGGTLTITVSNVEIYSSPLMFGLFAISGQTSIGSVRATIAASLLFSGWRAGWWESNSSIFAIASVVEGCSTAANGAVRVAIQQILFTQINQTFYLQQSLAMPMIYALLWNSSTIGSAISIDIGNIALRNSATYVSPNNSPIQLGFSFLNALLPASASSTTALRVNISSNASGVVPYVSMIGLHHQAASQNVNVLVLLNHVTACNVASNDDQSSVCDSAAAANVRGPLIDLQSSIGSVTPLPIRTVVVSLLGMKLYQGSSSSSQPTSLISLSNSVGGTTSTSSAGGKLEINVIDSTMSIKSPLLSYVDTVAFGAVVVNILRVSVTSTTLPVFRFTASPIGLSFLFLRSTLLVDYGAGFAGTALHSLIELARGVRFALFNLSVSTFNSSGASVPTLPNAPYLFNMSAAPRGTNFTFDGVNLTNGIRNVFNPLVFNASNRVDISCSRIGRSRWISDTQLRYQAESAHYYAQSFLDPSLHCPLNPKSESQSGPTPTGSHTSTISKTKLSLTSSRTTGTIPPIRTHTEDLSTTHSWTITPPPTPTPTASFTDDTTRTNTSAITITYLTPPKTFTRTSSVSTSASWLVSNTKGTASASIVLSPTKRTSSLSFSNNASTATATSSFQESASITNSRNNASITASESFLSSRSTSYSVDATSSRTVSQTRSNSNTHSISARTKTFQPSPSATLSATYNQTRSIDSTVTHMLSPSKTSTAPTVDATASRSSSLSRSPLIGTVSAGATHSNETSNSNSRNASATINSASLSRTISNTPSRTRHSTSLSQTCAQPLVQVSPTTSIYVYDMMKNGFY</sequence>
<dbReference type="VEuPathDB" id="TriTrypDB:BSAL_65105"/>
<evidence type="ECO:0000313" key="4">
    <source>
        <dbReference type="Proteomes" id="UP000051952"/>
    </source>
</evidence>
<feature type="compositionally biased region" description="Polar residues" evidence="1">
    <location>
        <begin position="1830"/>
        <end position="1845"/>
    </location>
</feature>
<protein>
    <recommendedName>
        <fullName evidence="5">Membrane-associated protein</fullName>
    </recommendedName>
</protein>
<dbReference type="Proteomes" id="UP000051952">
    <property type="component" value="Unassembled WGS sequence"/>
</dbReference>
<keyword evidence="4" id="KW-1185">Reference proteome</keyword>
<feature type="compositionally biased region" description="Polar residues" evidence="1">
    <location>
        <begin position="1887"/>
        <end position="1905"/>
    </location>
</feature>
<proteinExistence type="predicted"/>
<feature type="compositionally biased region" description="Low complexity" evidence="1">
    <location>
        <begin position="1668"/>
        <end position="1677"/>
    </location>
</feature>
<name>A0A0S4ISS5_BODSA</name>
<feature type="chain" id="PRO_5006621550" description="Membrane-associated protein" evidence="2">
    <location>
        <begin position="22"/>
        <end position="1932"/>
    </location>
</feature>
<evidence type="ECO:0000256" key="1">
    <source>
        <dbReference type="SAM" id="MobiDB-lite"/>
    </source>
</evidence>
<feature type="non-terminal residue" evidence="3">
    <location>
        <position position="1932"/>
    </location>
</feature>
<feature type="region of interest" description="Disordered" evidence="1">
    <location>
        <begin position="1604"/>
        <end position="1677"/>
    </location>
</feature>
<reference evidence="4" key="1">
    <citation type="submission" date="2015-09" db="EMBL/GenBank/DDBJ databases">
        <authorList>
            <consortium name="Pathogen Informatics"/>
        </authorList>
    </citation>
    <scope>NUCLEOTIDE SEQUENCE [LARGE SCALE GENOMIC DNA]</scope>
    <source>
        <strain evidence="4">Lake Konstanz</strain>
    </source>
</reference>
<keyword evidence="2" id="KW-0732">Signal</keyword>
<feature type="compositionally biased region" description="Low complexity" evidence="1">
    <location>
        <begin position="1612"/>
        <end position="1642"/>
    </location>
</feature>
<feature type="compositionally biased region" description="Low complexity" evidence="1">
    <location>
        <begin position="1864"/>
        <end position="1886"/>
    </location>
</feature>
<evidence type="ECO:0000256" key="2">
    <source>
        <dbReference type="SAM" id="SignalP"/>
    </source>
</evidence>
<accession>A0A0S4ISS5</accession>
<feature type="region of interest" description="Disordered" evidence="1">
    <location>
        <begin position="1830"/>
        <end position="1905"/>
    </location>
</feature>
<feature type="signal peptide" evidence="2">
    <location>
        <begin position="1"/>
        <end position="21"/>
    </location>
</feature>
<evidence type="ECO:0008006" key="5">
    <source>
        <dbReference type="Google" id="ProtNLM"/>
    </source>
</evidence>
<dbReference type="EMBL" id="CYKH01000391">
    <property type="protein sequence ID" value="CUF71555.1"/>
    <property type="molecule type" value="Genomic_DNA"/>
</dbReference>